<dbReference type="GO" id="GO:0005549">
    <property type="term" value="F:odorant binding"/>
    <property type="evidence" value="ECO:0007669"/>
    <property type="project" value="InterPro"/>
</dbReference>
<name>A0A0H4K7I3_9HYME</name>
<dbReference type="EMBL" id="KM979246">
    <property type="protein sequence ID" value="AKO89994.1"/>
    <property type="molecule type" value="mRNA"/>
</dbReference>
<comment type="similarity">
    <text evidence="10">Belongs to the insect chemoreceptor superfamily. Heteromeric odorant receptor channel (TC 1.A.69) family.</text>
</comment>
<evidence type="ECO:0000256" key="3">
    <source>
        <dbReference type="ARBA" id="ARBA00022606"/>
    </source>
</evidence>
<evidence type="ECO:0000256" key="7">
    <source>
        <dbReference type="ARBA" id="ARBA00023136"/>
    </source>
</evidence>
<feature type="transmembrane region" description="Helical" evidence="10">
    <location>
        <begin position="40"/>
        <end position="61"/>
    </location>
</feature>
<dbReference type="PANTHER" id="PTHR21137">
    <property type="entry name" value="ODORANT RECEPTOR"/>
    <property type="match status" value="1"/>
</dbReference>
<keyword evidence="2" id="KW-1003">Cell membrane</keyword>
<gene>
    <name evidence="11" type="primary">OR30</name>
</gene>
<keyword evidence="6 10" id="KW-1133">Transmembrane helix</keyword>
<protein>
    <recommendedName>
        <fullName evidence="10">Odorant receptor</fullName>
    </recommendedName>
</protein>
<feature type="transmembrane region" description="Helical" evidence="10">
    <location>
        <begin position="129"/>
        <end position="151"/>
    </location>
</feature>
<dbReference type="AlphaFoldDB" id="A0A0H4K7I3"/>
<evidence type="ECO:0000256" key="5">
    <source>
        <dbReference type="ARBA" id="ARBA00022725"/>
    </source>
</evidence>
<evidence type="ECO:0000256" key="6">
    <source>
        <dbReference type="ARBA" id="ARBA00022989"/>
    </source>
</evidence>
<accession>A0A0H4K7I3</accession>
<evidence type="ECO:0000256" key="2">
    <source>
        <dbReference type="ARBA" id="ARBA00022475"/>
    </source>
</evidence>
<evidence type="ECO:0000256" key="9">
    <source>
        <dbReference type="ARBA" id="ARBA00023224"/>
    </source>
</evidence>
<dbReference type="Pfam" id="PF02949">
    <property type="entry name" value="7tm_6"/>
    <property type="match status" value="1"/>
</dbReference>
<evidence type="ECO:0000256" key="1">
    <source>
        <dbReference type="ARBA" id="ARBA00004651"/>
    </source>
</evidence>
<evidence type="ECO:0000256" key="10">
    <source>
        <dbReference type="RuleBase" id="RU351113"/>
    </source>
</evidence>
<evidence type="ECO:0000256" key="4">
    <source>
        <dbReference type="ARBA" id="ARBA00022692"/>
    </source>
</evidence>
<keyword evidence="4 10" id="KW-0812">Transmembrane</keyword>
<evidence type="ECO:0000256" key="8">
    <source>
        <dbReference type="ARBA" id="ARBA00023170"/>
    </source>
</evidence>
<keyword evidence="5 10" id="KW-0552">Olfaction</keyword>
<keyword evidence="8 10" id="KW-0675">Receptor</keyword>
<keyword evidence="9 10" id="KW-0807">Transducer</keyword>
<evidence type="ECO:0000313" key="11">
    <source>
        <dbReference type="EMBL" id="AKO89994.1"/>
    </source>
</evidence>
<sequence>MLFKATPEFALKFTKLIALLGTSWPNYEGTPKWKLVVFQIRWWSTFFLAITACLTMCYAACNQYQNILNLTKSLFDISNTSQTFVKMFFCKVHYKRMQYLLCDMEKYVTKAKPHERDLFIKYIKRCGKLHLTVMGSGLLIIHIIILAPIALPQPFPNIAEYPFPIDGHPTYELLYLHQSCATIHCLSIPAFDCQIAMLLWYAGARLELLSEECKTITDNKQFVECIKQHQYLLWYIQEITTSSRHILATTGCTCILTAISSGVHIVSNEPVAFKVPFMISWVIVSSTLYITSWPAENVLQMCEQVGMALYESPWVQNSKELNSSILFVVQRSQKPSTIEVPGILPVLSLRYFAMFLSRTFSYFTTLRVLLDKINLDMEIPAED</sequence>
<dbReference type="PANTHER" id="PTHR21137:SF35">
    <property type="entry name" value="ODORANT RECEPTOR 19A-RELATED"/>
    <property type="match status" value="1"/>
</dbReference>
<reference evidence="11" key="2">
    <citation type="journal article" date="2015" name="Int. J. Biol. Sci.">
        <title>Identification and Expression Analysis of Putative Chemosensory Receptor Genes in Microplitis mediator by Antennal Transcriptome Screening.</title>
        <authorList>
            <person name="Wang S.N."/>
            <person name="Peng Y."/>
            <person name="Lu Z.Y."/>
            <person name="Dhiloo K.H."/>
            <person name="Gu S.H."/>
            <person name="Li R.J."/>
            <person name="Zhou J.J."/>
            <person name="Zhang Y.J."/>
            <person name="Guo Y.Y."/>
        </authorList>
    </citation>
    <scope>NUCLEOTIDE SEQUENCE</scope>
</reference>
<dbReference type="GO" id="GO:0007165">
    <property type="term" value="P:signal transduction"/>
    <property type="evidence" value="ECO:0007669"/>
    <property type="project" value="UniProtKB-KW"/>
</dbReference>
<comment type="subcellular location">
    <subcellularLocation>
        <location evidence="1 10">Cell membrane</location>
        <topology evidence="1 10">Multi-pass membrane protein</topology>
    </subcellularLocation>
</comment>
<proteinExistence type="evidence at transcript level"/>
<organism evidence="11">
    <name type="scientific">Microplitis mediator</name>
    <dbReference type="NCBI Taxonomy" id="375433"/>
    <lineage>
        <taxon>Eukaryota</taxon>
        <taxon>Metazoa</taxon>
        <taxon>Ecdysozoa</taxon>
        <taxon>Arthropoda</taxon>
        <taxon>Hexapoda</taxon>
        <taxon>Insecta</taxon>
        <taxon>Pterygota</taxon>
        <taxon>Neoptera</taxon>
        <taxon>Endopterygota</taxon>
        <taxon>Hymenoptera</taxon>
        <taxon>Apocrita</taxon>
        <taxon>Ichneumonoidea</taxon>
        <taxon>Braconidae</taxon>
        <taxon>Microgastrinae</taxon>
        <taxon>Microplitis</taxon>
    </lineage>
</organism>
<dbReference type="InterPro" id="IPR004117">
    <property type="entry name" value="7tm6_olfct_rcpt"/>
</dbReference>
<keyword evidence="3 10" id="KW-0716">Sensory transduction</keyword>
<comment type="caution">
    <text evidence="10">Lacks conserved residue(s) required for the propagation of feature annotation.</text>
</comment>
<keyword evidence="7 10" id="KW-0472">Membrane</keyword>
<reference evidence="11" key="1">
    <citation type="submission" date="2014-10" db="EMBL/GenBank/DDBJ databases">
        <authorList>
            <person name="Wang S."/>
            <person name="Zhang Y."/>
        </authorList>
    </citation>
    <scope>NUCLEOTIDE SEQUENCE</scope>
</reference>
<dbReference type="GO" id="GO:0004984">
    <property type="term" value="F:olfactory receptor activity"/>
    <property type="evidence" value="ECO:0007669"/>
    <property type="project" value="InterPro"/>
</dbReference>
<dbReference type="GO" id="GO:0005886">
    <property type="term" value="C:plasma membrane"/>
    <property type="evidence" value="ECO:0007669"/>
    <property type="project" value="UniProtKB-SubCell"/>
</dbReference>